<comment type="caution">
    <text evidence="1">The sequence shown here is derived from an EMBL/GenBank/DDBJ whole genome shotgun (WGS) entry which is preliminary data.</text>
</comment>
<dbReference type="EMBL" id="JANAKD010000046">
    <property type="protein sequence ID" value="KAJ3498525.1"/>
    <property type="molecule type" value="Genomic_DNA"/>
</dbReference>
<reference evidence="1" key="1">
    <citation type="submission" date="2022-07" db="EMBL/GenBank/DDBJ databases">
        <title>Genome Sequence of Lecanicillium saksenae.</title>
        <authorList>
            <person name="Buettner E."/>
        </authorList>
    </citation>
    <scope>NUCLEOTIDE SEQUENCE</scope>
    <source>
        <strain evidence="1">VT-O1</strain>
    </source>
</reference>
<proteinExistence type="predicted"/>
<evidence type="ECO:0000313" key="1">
    <source>
        <dbReference type="EMBL" id="KAJ3498525.1"/>
    </source>
</evidence>
<accession>A0ACC1R7H5</accession>
<name>A0ACC1R7H5_9HYPO</name>
<organism evidence="1 2">
    <name type="scientific">Lecanicillium saksenae</name>
    <dbReference type="NCBI Taxonomy" id="468837"/>
    <lineage>
        <taxon>Eukaryota</taxon>
        <taxon>Fungi</taxon>
        <taxon>Dikarya</taxon>
        <taxon>Ascomycota</taxon>
        <taxon>Pezizomycotina</taxon>
        <taxon>Sordariomycetes</taxon>
        <taxon>Hypocreomycetidae</taxon>
        <taxon>Hypocreales</taxon>
        <taxon>Cordycipitaceae</taxon>
        <taxon>Lecanicillium</taxon>
    </lineage>
</organism>
<evidence type="ECO:0000313" key="2">
    <source>
        <dbReference type="Proteomes" id="UP001148737"/>
    </source>
</evidence>
<sequence>MKLTGPLAAVALGAVAHVSCRKPNFIFILTDDQDQQLGSLDYMPFVKKHVKNEGTTFTKHFCTVSLCCPSRVSLLTGKTAHNTNVTDVKAGLNDNYLPVWFQDAGYNTYYTGKLMNGYGIRTYRNPVPRGWTRSDFLLDPKTYVYNDAFFSLDNQPYQRFTGEYSTDLIAKRSLEFLKEGMDANQPFFLGIAPIAPHSELTYTFREPVPAGRHQELFPDAQIPRNKNFNPAQTGSASYFKQLPRLGDAQVQYLDNFHRRRLQALQAVDELVDGIFQALEEQPDVLNNTYIIYTADNGFHLGQHRLPAGKTCGIEEDVNVPFIVRGPGVAKNEVLSFPSSHTDLAPTFLKLAGIPPRNDFDGRPIPVRTTDQTPDTLKIEHVSIEFWGKGIIEGTAFYNLAGYFDQNTYKTLRIVSDQHELMYTVWCNGDHELYNMKRDPYQTFNLYGKQPGSSPYDISQLTKRLDTLVLTLKNCKGNSCRHPWKTLFPSGKVSGLQDALDSRYDSFFASQPAVLFDECTLGYIPELEGPAGPNTYQGSSARDAGILDEHWI</sequence>
<keyword evidence="2" id="KW-1185">Reference proteome</keyword>
<gene>
    <name evidence="1" type="ORF">NLG97_g1050</name>
</gene>
<dbReference type="Proteomes" id="UP001148737">
    <property type="component" value="Unassembled WGS sequence"/>
</dbReference>
<protein>
    <submittedName>
        <fullName evidence="1">Uncharacterized protein</fullName>
    </submittedName>
</protein>